<organism evidence="1 2">
    <name type="scientific">Bordetella genomosp. 1</name>
    <dbReference type="NCBI Taxonomy" id="1395607"/>
    <lineage>
        <taxon>Bacteria</taxon>
        <taxon>Pseudomonadati</taxon>
        <taxon>Pseudomonadota</taxon>
        <taxon>Betaproteobacteria</taxon>
        <taxon>Burkholderiales</taxon>
        <taxon>Alcaligenaceae</taxon>
        <taxon>Bordetella</taxon>
    </lineage>
</organism>
<dbReference type="Pfam" id="PF04199">
    <property type="entry name" value="Cyclase"/>
    <property type="match status" value="1"/>
</dbReference>
<sequence>MAMSQQRYHQRPAGSNWGDFGADDQLGTLNHLDAQARLAAIAEVREGISFSLSLPLTVPRAPVLNPRRKGPVIRPAEKNGVPVYRYPLATDVPGATDVISDDSVTISPQYSTQWDALGHVGSLYDAHGDGNPQPTGYNGFTVSEPATEGFTGTRDLSIAPMARHGIQGRGVMVDLRAHFGDEQRKIGLADLQRVMQADGVQVRPGDVLCLHTGLADLALTLPDDEQHRLKTSCCVLDGDDPELLAWIKNSRIAAIAADNHAVELRNHSLAAERGPLLPLHEQCLFKLGLPLGELWHLTPLAHWLRQRGRHAFFLTAAPMYVPGLVGAPVNPIATV</sequence>
<dbReference type="EMBL" id="NEVR01000003">
    <property type="protein sequence ID" value="OZI64108.1"/>
    <property type="molecule type" value="Genomic_DNA"/>
</dbReference>
<evidence type="ECO:0000313" key="1">
    <source>
        <dbReference type="EMBL" id="OZI64108.1"/>
    </source>
</evidence>
<dbReference type="PANTHER" id="PTHR34861:SF10">
    <property type="entry name" value="CYCLASE"/>
    <property type="match status" value="1"/>
</dbReference>
<dbReference type="Proteomes" id="UP000216354">
    <property type="component" value="Unassembled WGS sequence"/>
</dbReference>
<dbReference type="SUPFAM" id="SSF102198">
    <property type="entry name" value="Putative cyclase"/>
    <property type="match status" value="1"/>
</dbReference>
<name>A0ABX4EYF2_9BORD</name>
<accession>A0ABX4EYF2</accession>
<dbReference type="InterPro" id="IPR037175">
    <property type="entry name" value="KFase_sf"/>
</dbReference>
<dbReference type="InterPro" id="IPR007325">
    <property type="entry name" value="KFase/CYL"/>
</dbReference>
<evidence type="ECO:0000313" key="2">
    <source>
        <dbReference type="Proteomes" id="UP000216354"/>
    </source>
</evidence>
<dbReference type="PANTHER" id="PTHR34861">
    <property type="match status" value="1"/>
</dbReference>
<protein>
    <submittedName>
        <fullName evidence="1">Cyclase</fullName>
    </submittedName>
</protein>
<reference evidence="1 2" key="1">
    <citation type="submission" date="2017-05" db="EMBL/GenBank/DDBJ databases">
        <title>Complete and WGS of Bordetella genogroups.</title>
        <authorList>
            <person name="Spilker T."/>
            <person name="Lipuma J."/>
        </authorList>
    </citation>
    <scope>NUCLEOTIDE SEQUENCE [LARGE SCALE GENOMIC DNA]</scope>
    <source>
        <strain evidence="1 2">AU9795</strain>
    </source>
</reference>
<gene>
    <name evidence="1" type="ORF">CAL27_16155</name>
</gene>
<dbReference type="Gene3D" id="3.50.30.50">
    <property type="entry name" value="Putative cyclase"/>
    <property type="match status" value="1"/>
</dbReference>
<comment type="caution">
    <text evidence="1">The sequence shown here is derived from an EMBL/GenBank/DDBJ whole genome shotgun (WGS) entry which is preliminary data.</text>
</comment>
<keyword evidence="2" id="KW-1185">Reference proteome</keyword>
<proteinExistence type="predicted"/>